<protein>
    <submittedName>
        <fullName evidence="8">Histidine kinase</fullName>
    </submittedName>
</protein>
<evidence type="ECO:0000313" key="9">
    <source>
        <dbReference type="Proteomes" id="UP000482155"/>
    </source>
</evidence>
<dbReference type="Gene3D" id="3.30.450.20">
    <property type="entry name" value="PAS domain"/>
    <property type="match status" value="1"/>
</dbReference>
<dbReference type="GO" id="GO:0016301">
    <property type="term" value="F:kinase activity"/>
    <property type="evidence" value="ECO:0007669"/>
    <property type="project" value="UniProtKB-KW"/>
</dbReference>
<feature type="signal peptide" evidence="6">
    <location>
        <begin position="1"/>
        <end position="23"/>
    </location>
</feature>
<evidence type="ECO:0000259" key="7">
    <source>
        <dbReference type="SMART" id="SM01049"/>
    </source>
</evidence>
<comment type="caution">
    <text evidence="8">The sequence shown here is derived from an EMBL/GenBank/DDBJ whole genome shotgun (WGS) entry which is preliminary data.</text>
</comment>
<sequence length="153" mass="16751">MPSPSRRALLAAAALAFCSHAFGASDKGTPDEAMALVKRAIAFMKTNGIDKTVSEVNNPSGKFVDRDLYIMIYDMNGKNLAHGANPKMIGKDLIELKDVDGVPFIRDRIEIAKTKGSGWQNYKFTNPVTKNIEPKVLYIERSGDLIVTSGAYK</sequence>
<keyword evidence="5" id="KW-0472">Membrane</keyword>
<dbReference type="PROSITE" id="PS51318">
    <property type="entry name" value="TAT"/>
    <property type="match status" value="1"/>
</dbReference>
<keyword evidence="2" id="KW-1003">Cell membrane</keyword>
<dbReference type="RefSeq" id="WP_163963885.1">
    <property type="nucleotide sequence ID" value="NZ_JAAIVB010000044.1"/>
</dbReference>
<dbReference type="Proteomes" id="UP000482155">
    <property type="component" value="Unassembled WGS sequence"/>
</dbReference>
<keyword evidence="8" id="KW-0418">Kinase</keyword>
<evidence type="ECO:0000256" key="6">
    <source>
        <dbReference type="SAM" id="SignalP"/>
    </source>
</evidence>
<evidence type="ECO:0000256" key="5">
    <source>
        <dbReference type="ARBA" id="ARBA00023136"/>
    </source>
</evidence>
<name>A0A6B3SMZ7_9BURK</name>
<dbReference type="InterPro" id="IPR033480">
    <property type="entry name" value="sCache_2"/>
</dbReference>
<reference evidence="8 9" key="1">
    <citation type="submission" date="2020-02" db="EMBL/GenBank/DDBJ databases">
        <authorList>
            <person name="Kim M.K."/>
        </authorList>
    </citation>
    <scope>NUCLEOTIDE SEQUENCE [LARGE SCALE GENOMIC DNA]</scope>
    <source>
        <strain evidence="8 9">17J57-3</strain>
    </source>
</reference>
<dbReference type="SMART" id="SM01049">
    <property type="entry name" value="Cache_2"/>
    <property type="match status" value="1"/>
</dbReference>
<evidence type="ECO:0000256" key="3">
    <source>
        <dbReference type="ARBA" id="ARBA00022692"/>
    </source>
</evidence>
<feature type="domain" description="Single Cache" evidence="7">
    <location>
        <begin position="6"/>
        <end position="106"/>
    </location>
</feature>
<keyword evidence="3" id="KW-0812">Transmembrane</keyword>
<dbReference type="EMBL" id="JAAIVB010000044">
    <property type="protein sequence ID" value="NEX62057.1"/>
    <property type="molecule type" value="Genomic_DNA"/>
</dbReference>
<evidence type="ECO:0000256" key="2">
    <source>
        <dbReference type="ARBA" id="ARBA00022475"/>
    </source>
</evidence>
<accession>A0A6B3SMZ7</accession>
<keyword evidence="8" id="KW-0808">Transferase</keyword>
<comment type="subcellular location">
    <subcellularLocation>
        <location evidence="1">Cell membrane</location>
        <topology evidence="1">Multi-pass membrane protein</topology>
    </subcellularLocation>
</comment>
<keyword evidence="9" id="KW-1185">Reference proteome</keyword>
<dbReference type="Pfam" id="PF17200">
    <property type="entry name" value="sCache_2"/>
    <property type="match status" value="1"/>
</dbReference>
<dbReference type="InterPro" id="IPR006311">
    <property type="entry name" value="TAT_signal"/>
</dbReference>
<evidence type="ECO:0000256" key="1">
    <source>
        <dbReference type="ARBA" id="ARBA00004651"/>
    </source>
</evidence>
<keyword evidence="4" id="KW-1133">Transmembrane helix</keyword>
<evidence type="ECO:0000313" key="8">
    <source>
        <dbReference type="EMBL" id="NEX62057.1"/>
    </source>
</evidence>
<organism evidence="8 9">
    <name type="scientific">Noviherbaspirillum galbum</name>
    <dbReference type="NCBI Taxonomy" id="2709383"/>
    <lineage>
        <taxon>Bacteria</taxon>
        <taxon>Pseudomonadati</taxon>
        <taxon>Pseudomonadota</taxon>
        <taxon>Betaproteobacteria</taxon>
        <taxon>Burkholderiales</taxon>
        <taxon>Oxalobacteraceae</taxon>
        <taxon>Noviherbaspirillum</taxon>
    </lineage>
</organism>
<proteinExistence type="predicted"/>
<dbReference type="GO" id="GO:0005886">
    <property type="term" value="C:plasma membrane"/>
    <property type="evidence" value="ECO:0007669"/>
    <property type="project" value="UniProtKB-SubCell"/>
</dbReference>
<gene>
    <name evidence="8" type="ORF">G3574_13290</name>
</gene>
<keyword evidence="6" id="KW-0732">Signal</keyword>
<dbReference type="AlphaFoldDB" id="A0A6B3SMZ7"/>
<feature type="chain" id="PRO_5025547270" evidence="6">
    <location>
        <begin position="24"/>
        <end position="153"/>
    </location>
</feature>
<evidence type="ECO:0000256" key="4">
    <source>
        <dbReference type="ARBA" id="ARBA00022989"/>
    </source>
</evidence>